<feature type="region of interest" description="Disordered" evidence="1">
    <location>
        <begin position="1"/>
        <end position="21"/>
    </location>
</feature>
<dbReference type="EMBL" id="KN121031">
    <property type="protein sequence ID" value="KFO37202.1"/>
    <property type="molecule type" value="Genomic_DNA"/>
</dbReference>
<protein>
    <submittedName>
        <fullName evidence="2">Uncharacterized protein</fullName>
    </submittedName>
</protein>
<evidence type="ECO:0000313" key="3">
    <source>
        <dbReference type="Proteomes" id="UP000028990"/>
    </source>
</evidence>
<dbReference type="AlphaFoldDB" id="A0A091E1N0"/>
<reference evidence="2 3" key="1">
    <citation type="submission" date="2013-11" db="EMBL/GenBank/DDBJ databases">
        <title>The Damaraland mole rat (Fukomys damarensis) genome and evolution of African mole rats.</title>
        <authorList>
            <person name="Gladyshev V.N."/>
            <person name="Fang X."/>
        </authorList>
    </citation>
    <scope>NUCLEOTIDE SEQUENCE [LARGE SCALE GENOMIC DNA]</scope>
    <source>
        <tissue evidence="2">Liver</tissue>
    </source>
</reference>
<gene>
    <name evidence="2" type="ORF">H920_01392</name>
</gene>
<evidence type="ECO:0000313" key="2">
    <source>
        <dbReference type="EMBL" id="KFO37202.1"/>
    </source>
</evidence>
<keyword evidence="3" id="KW-1185">Reference proteome</keyword>
<proteinExistence type="predicted"/>
<organism evidence="2 3">
    <name type="scientific">Fukomys damarensis</name>
    <name type="common">Damaraland mole rat</name>
    <name type="synonym">Cryptomys damarensis</name>
    <dbReference type="NCBI Taxonomy" id="885580"/>
    <lineage>
        <taxon>Eukaryota</taxon>
        <taxon>Metazoa</taxon>
        <taxon>Chordata</taxon>
        <taxon>Craniata</taxon>
        <taxon>Vertebrata</taxon>
        <taxon>Euteleostomi</taxon>
        <taxon>Mammalia</taxon>
        <taxon>Eutheria</taxon>
        <taxon>Euarchontoglires</taxon>
        <taxon>Glires</taxon>
        <taxon>Rodentia</taxon>
        <taxon>Hystricomorpha</taxon>
        <taxon>Bathyergidae</taxon>
        <taxon>Fukomys</taxon>
    </lineage>
</organism>
<name>A0A091E1N0_FUKDA</name>
<evidence type="ECO:0000256" key="1">
    <source>
        <dbReference type="SAM" id="MobiDB-lite"/>
    </source>
</evidence>
<dbReference type="Proteomes" id="UP000028990">
    <property type="component" value="Unassembled WGS sequence"/>
</dbReference>
<accession>A0A091E1N0</accession>
<sequence>MTPTRLGTEKGKRNGWNQTAVSREDGRKTSVFYPLAASWTYNSDGGPFRAFNSTSSPQRDACRAVVHHRCPVTTSLEDDSLQHFLVHWGRSFCKCTSYETMYVEDTVSGYGYHPLISS</sequence>